<dbReference type="EMBL" id="BTRK01000007">
    <property type="protein sequence ID" value="GMR63176.1"/>
    <property type="molecule type" value="Genomic_DNA"/>
</dbReference>
<keyword evidence="3" id="KW-1185">Reference proteome</keyword>
<gene>
    <name evidence="1" type="ORF">PMAYCL1PPCAC_33371</name>
    <name evidence="2" type="ORF">PMAYCL1PPCAC_33374</name>
</gene>
<organism evidence="1 3">
    <name type="scientific">Pristionchus mayeri</name>
    <dbReference type="NCBI Taxonomy" id="1317129"/>
    <lineage>
        <taxon>Eukaryota</taxon>
        <taxon>Metazoa</taxon>
        <taxon>Ecdysozoa</taxon>
        <taxon>Nematoda</taxon>
        <taxon>Chromadorea</taxon>
        <taxon>Rhabditida</taxon>
        <taxon>Rhabditina</taxon>
        <taxon>Diplogasteromorpha</taxon>
        <taxon>Diplogasteroidea</taxon>
        <taxon>Neodiplogasteridae</taxon>
        <taxon>Pristionchus</taxon>
    </lineage>
</organism>
<evidence type="ECO:0000313" key="3">
    <source>
        <dbReference type="Proteomes" id="UP001328107"/>
    </source>
</evidence>
<comment type="caution">
    <text evidence="1">The sequence shown here is derived from an EMBL/GenBank/DDBJ whole genome shotgun (WGS) entry which is preliminary data.</text>
</comment>
<name>A0AAN5DHH8_9BILA</name>
<accession>A0AAN5DHH8</accession>
<sequence>MPEWSVVALADEFPNDRQSIRSEVVLSRRPIHPSHRDPRHTERLKFLDLLGVPSQLLLHVILLHLLQHLLHVRHLRRLEHLKKILLALHQQILDPEAGEELARDRLRLLRLEPLRGDDQATGVDRAVAHHVLGEVLGHVHRDAEVARDHLDLLGHVRRLRGIKALHGWLVADIPEQSAEADGLEDDVDRPHDTVAEEGLESDEGVGRDDVVVQLDGVAASHGWIDRLSARDEAEMNGN</sequence>
<protein>
    <submittedName>
        <fullName evidence="1">Uncharacterized protein</fullName>
    </submittedName>
</protein>
<reference evidence="1" key="2">
    <citation type="submission" date="2023-06" db="EMBL/GenBank/DDBJ databases">
        <title>Genome assembly of Pristionchus species.</title>
        <authorList>
            <person name="Yoshida K."/>
            <person name="Sommer R.J."/>
        </authorList>
    </citation>
    <scope>NUCLEOTIDE SEQUENCE</scope>
    <source>
        <strain evidence="1 3">RS5460</strain>
    </source>
</reference>
<proteinExistence type="predicted"/>
<reference evidence="3" key="1">
    <citation type="submission" date="2022-10" db="EMBL/GenBank/DDBJ databases">
        <title>Genome assembly of Pristionchus species.</title>
        <authorList>
            <person name="Yoshida K."/>
            <person name="Sommer R.J."/>
        </authorList>
    </citation>
    <scope>NUCLEOTIDE SEQUENCE [LARGE SCALE GENOMIC DNA]</scope>
    <source>
        <strain evidence="3">RS5460</strain>
    </source>
</reference>
<dbReference type="Proteomes" id="UP001328107">
    <property type="component" value="Unassembled WGS sequence"/>
</dbReference>
<evidence type="ECO:0000313" key="2">
    <source>
        <dbReference type="EMBL" id="GMR63179.1"/>
    </source>
</evidence>
<dbReference type="AlphaFoldDB" id="A0AAN5DHH8"/>
<dbReference type="EMBL" id="BTRK01000007">
    <property type="protein sequence ID" value="GMR63179.1"/>
    <property type="molecule type" value="Genomic_DNA"/>
</dbReference>
<evidence type="ECO:0000313" key="1">
    <source>
        <dbReference type="EMBL" id="GMR63176.1"/>
    </source>
</evidence>